<organism evidence="1 2">
    <name type="scientific">Burkholderia metallica</name>
    <dbReference type="NCBI Taxonomy" id="488729"/>
    <lineage>
        <taxon>Bacteria</taxon>
        <taxon>Pseudomonadati</taxon>
        <taxon>Pseudomonadota</taxon>
        <taxon>Betaproteobacteria</taxon>
        <taxon>Burkholderiales</taxon>
        <taxon>Burkholderiaceae</taxon>
        <taxon>Burkholderia</taxon>
        <taxon>Burkholderia cepacia complex</taxon>
    </lineage>
</organism>
<comment type="caution">
    <text evidence="1">The sequence shown here is derived from an EMBL/GenBank/DDBJ whole genome shotgun (WGS) entry which is preliminary data.</text>
</comment>
<dbReference type="Proteomes" id="UP001171606">
    <property type="component" value="Unassembled WGS sequence"/>
</dbReference>
<protein>
    <submittedName>
        <fullName evidence="1">Uncharacterized protein</fullName>
    </submittedName>
</protein>
<dbReference type="RefSeq" id="WP_301757483.1">
    <property type="nucleotide sequence ID" value="NZ_JAUJSQ010000023.1"/>
</dbReference>
<reference evidence="1" key="1">
    <citation type="submission" date="2023-07" db="EMBL/GenBank/DDBJ databases">
        <title>A collection of bacterial strains from the Burkholderia cepacia Research Laboratory and Repository.</title>
        <authorList>
            <person name="Lipuma J."/>
            <person name="Spilker T."/>
            <person name="Caverly L."/>
        </authorList>
    </citation>
    <scope>NUCLEOTIDE SEQUENCE</scope>
    <source>
        <strain evidence="1">AU42020</strain>
    </source>
</reference>
<accession>A0ABT8PPC1</accession>
<proteinExistence type="predicted"/>
<keyword evidence="2" id="KW-1185">Reference proteome</keyword>
<sequence length="66" mass="7853">MKHVLNALRHFGHIETLNDLLRHYELTRYAERLLESSSRWLNDRHCQASEAMDVDLRHPVNEILTS</sequence>
<evidence type="ECO:0000313" key="2">
    <source>
        <dbReference type="Proteomes" id="UP001171606"/>
    </source>
</evidence>
<evidence type="ECO:0000313" key="1">
    <source>
        <dbReference type="EMBL" id="MDN7936228.1"/>
    </source>
</evidence>
<name>A0ABT8PPC1_9BURK</name>
<gene>
    <name evidence="1" type="ORF">QZM52_33665</name>
</gene>
<dbReference type="EMBL" id="JAUJSQ010000023">
    <property type="protein sequence ID" value="MDN7936228.1"/>
    <property type="molecule type" value="Genomic_DNA"/>
</dbReference>